<dbReference type="SUPFAM" id="SSF52047">
    <property type="entry name" value="RNI-like"/>
    <property type="match status" value="1"/>
</dbReference>
<evidence type="ECO:0000313" key="4">
    <source>
        <dbReference type="Proteomes" id="UP000307440"/>
    </source>
</evidence>
<proteinExistence type="predicted"/>
<dbReference type="PANTHER" id="PTHR38926:SF5">
    <property type="entry name" value="F-BOX AND LEUCINE-RICH REPEAT PROTEIN 6"/>
    <property type="match status" value="1"/>
</dbReference>
<feature type="domain" description="F-box" evidence="2">
    <location>
        <begin position="55"/>
        <end position="111"/>
    </location>
</feature>
<evidence type="ECO:0000313" key="3">
    <source>
        <dbReference type="EMBL" id="TFK23070.1"/>
    </source>
</evidence>
<dbReference type="STRING" id="230819.A0A5C3KR49"/>
<dbReference type="SUPFAM" id="SSF81383">
    <property type="entry name" value="F-box domain"/>
    <property type="match status" value="1"/>
</dbReference>
<dbReference type="Gene3D" id="3.80.10.10">
    <property type="entry name" value="Ribonuclease Inhibitor"/>
    <property type="match status" value="1"/>
</dbReference>
<dbReference type="Pfam" id="PF12937">
    <property type="entry name" value="F-box-like"/>
    <property type="match status" value="1"/>
</dbReference>
<dbReference type="Proteomes" id="UP000307440">
    <property type="component" value="Unassembled WGS sequence"/>
</dbReference>
<dbReference type="OrthoDB" id="3172239at2759"/>
<dbReference type="Gene3D" id="1.20.1280.50">
    <property type="match status" value="1"/>
</dbReference>
<organism evidence="3 4">
    <name type="scientific">Coprinopsis marcescibilis</name>
    <name type="common">Agaric fungus</name>
    <name type="synonym">Psathyrella marcescibilis</name>
    <dbReference type="NCBI Taxonomy" id="230819"/>
    <lineage>
        <taxon>Eukaryota</taxon>
        <taxon>Fungi</taxon>
        <taxon>Dikarya</taxon>
        <taxon>Basidiomycota</taxon>
        <taxon>Agaricomycotina</taxon>
        <taxon>Agaricomycetes</taxon>
        <taxon>Agaricomycetidae</taxon>
        <taxon>Agaricales</taxon>
        <taxon>Agaricineae</taxon>
        <taxon>Psathyrellaceae</taxon>
        <taxon>Coprinopsis</taxon>
    </lineage>
</organism>
<evidence type="ECO:0000256" key="1">
    <source>
        <dbReference type="SAM" id="MobiDB-lite"/>
    </source>
</evidence>
<sequence length="604" mass="67841">MMPASLPDQAAAVTQKPSTERNRRDKERKKIDSCIAEFEQKIRDLRTQRNELSPISQLPAEIICRIFLFCEQIMPWRGSNGQGHWFQLTQVCRYWRAVSLGCAQLWSHIYVNSSPWTKAMVERSKHTPISIESWSGNLNSAAEASLHDILKTHTYRLKSLSLSASSSNSLEKLVAQLRQPAPILHSLTVTNQGYNGVVLEIPVDLFGEGAPSLRQLSLKGSQLSWSSPWLTGLTRLEYSTDTHGRRSQPETPPTPQQFLQALENMPALTHLDLEMNVSNFASTNLEPITLSSLQHLHLKGALSGIAGVLRHLSFPSTTTLNLNGSISSTELSSQLAPNLVSALRSSRSSNRLSPSATDEAPCFRSFHLDVEEGYMIRFQGWFQTLAATSLEALHCEKQPPWLDLRVTSEWGSGGLADPQPFLSSLPLESIKRLYVEGTLSKSDYMPFARLEELECVSITGANANQGFVEFLKADPRWSGEELDGGLGVKPAYLPNLKCVVMDDADFYGGDGIMSVVDFLDCLMMRYELGGALEYLRIWECFNIVENDIKLIEEIVGETHVAWDKTEEMRDPDDDYDEEDDELEYGDYGYSDPEMMLDDYYDVMW</sequence>
<feature type="region of interest" description="Disordered" evidence="1">
    <location>
        <begin position="1"/>
        <end position="28"/>
    </location>
</feature>
<dbReference type="AlphaFoldDB" id="A0A5C3KR49"/>
<dbReference type="PANTHER" id="PTHR38926">
    <property type="entry name" value="F-BOX DOMAIN CONTAINING PROTEIN, EXPRESSED"/>
    <property type="match status" value="1"/>
</dbReference>
<dbReference type="EMBL" id="ML210226">
    <property type="protein sequence ID" value="TFK23070.1"/>
    <property type="molecule type" value="Genomic_DNA"/>
</dbReference>
<dbReference type="InterPro" id="IPR001810">
    <property type="entry name" value="F-box_dom"/>
</dbReference>
<gene>
    <name evidence="3" type="ORF">FA15DRAFT_621556</name>
</gene>
<accession>A0A5C3KR49</accession>
<dbReference type="InterPro" id="IPR032675">
    <property type="entry name" value="LRR_dom_sf"/>
</dbReference>
<dbReference type="InterPro" id="IPR036047">
    <property type="entry name" value="F-box-like_dom_sf"/>
</dbReference>
<protein>
    <recommendedName>
        <fullName evidence="2">F-box domain-containing protein</fullName>
    </recommendedName>
</protein>
<evidence type="ECO:0000259" key="2">
    <source>
        <dbReference type="Pfam" id="PF12937"/>
    </source>
</evidence>
<reference evidence="3 4" key="1">
    <citation type="journal article" date="2019" name="Nat. Ecol. Evol.">
        <title>Megaphylogeny resolves global patterns of mushroom evolution.</title>
        <authorList>
            <person name="Varga T."/>
            <person name="Krizsan K."/>
            <person name="Foldi C."/>
            <person name="Dima B."/>
            <person name="Sanchez-Garcia M."/>
            <person name="Sanchez-Ramirez S."/>
            <person name="Szollosi G.J."/>
            <person name="Szarkandi J.G."/>
            <person name="Papp V."/>
            <person name="Albert L."/>
            <person name="Andreopoulos W."/>
            <person name="Angelini C."/>
            <person name="Antonin V."/>
            <person name="Barry K.W."/>
            <person name="Bougher N.L."/>
            <person name="Buchanan P."/>
            <person name="Buyck B."/>
            <person name="Bense V."/>
            <person name="Catcheside P."/>
            <person name="Chovatia M."/>
            <person name="Cooper J."/>
            <person name="Damon W."/>
            <person name="Desjardin D."/>
            <person name="Finy P."/>
            <person name="Geml J."/>
            <person name="Haridas S."/>
            <person name="Hughes K."/>
            <person name="Justo A."/>
            <person name="Karasinski D."/>
            <person name="Kautmanova I."/>
            <person name="Kiss B."/>
            <person name="Kocsube S."/>
            <person name="Kotiranta H."/>
            <person name="LaButti K.M."/>
            <person name="Lechner B.E."/>
            <person name="Liimatainen K."/>
            <person name="Lipzen A."/>
            <person name="Lukacs Z."/>
            <person name="Mihaltcheva S."/>
            <person name="Morgado L.N."/>
            <person name="Niskanen T."/>
            <person name="Noordeloos M.E."/>
            <person name="Ohm R.A."/>
            <person name="Ortiz-Santana B."/>
            <person name="Ovrebo C."/>
            <person name="Racz N."/>
            <person name="Riley R."/>
            <person name="Savchenko A."/>
            <person name="Shiryaev A."/>
            <person name="Soop K."/>
            <person name="Spirin V."/>
            <person name="Szebenyi C."/>
            <person name="Tomsovsky M."/>
            <person name="Tulloss R.E."/>
            <person name="Uehling J."/>
            <person name="Grigoriev I.V."/>
            <person name="Vagvolgyi C."/>
            <person name="Papp T."/>
            <person name="Martin F.M."/>
            <person name="Miettinen O."/>
            <person name="Hibbett D.S."/>
            <person name="Nagy L.G."/>
        </authorList>
    </citation>
    <scope>NUCLEOTIDE SEQUENCE [LARGE SCALE GENOMIC DNA]</scope>
    <source>
        <strain evidence="3 4">CBS 121175</strain>
    </source>
</reference>
<name>A0A5C3KR49_COPMA</name>
<feature type="compositionally biased region" description="Basic and acidic residues" evidence="1">
    <location>
        <begin position="18"/>
        <end position="28"/>
    </location>
</feature>
<keyword evidence="4" id="KW-1185">Reference proteome</keyword>